<feature type="compositionally biased region" description="Polar residues" evidence="12">
    <location>
        <begin position="8"/>
        <end position="21"/>
    </location>
</feature>
<evidence type="ECO:0000256" key="2">
    <source>
        <dbReference type="ARBA" id="ARBA00006310"/>
    </source>
</evidence>
<evidence type="ECO:0000256" key="12">
    <source>
        <dbReference type="SAM" id="MobiDB-lite"/>
    </source>
</evidence>
<evidence type="ECO:0000256" key="7">
    <source>
        <dbReference type="ARBA" id="ARBA00022840"/>
    </source>
</evidence>
<name>A0A7S1FS63_9STRA</name>
<dbReference type="EC" id="6.2.1.64" evidence="8 11"/>
<evidence type="ECO:0000256" key="3">
    <source>
        <dbReference type="ARBA" id="ARBA00015203"/>
    </source>
</evidence>
<comment type="similarity">
    <text evidence="2 11">Belongs to the ubiquitin-activating E1 family. UBA3 subfamily.</text>
</comment>
<dbReference type="InterPro" id="IPR014929">
    <property type="entry name" value="E2-binding"/>
</dbReference>
<dbReference type="Gene3D" id="1.10.10.520">
    <property type="entry name" value="Ubiquitin activating enzymes (Uba3). Chain: B, domain 2"/>
    <property type="match status" value="1"/>
</dbReference>
<evidence type="ECO:0000256" key="9">
    <source>
        <dbReference type="ARBA" id="ARBA00024626"/>
    </source>
</evidence>
<reference evidence="14" key="1">
    <citation type="submission" date="2021-01" db="EMBL/GenBank/DDBJ databases">
        <authorList>
            <person name="Corre E."/>
            <person name="Pelletier E."/>
            <person name="Niang G."/>
            <person name="Scheremetjew M."/>
            <person name="Finn R."/>
            <person name="Kale V."/>
            <person name="Holt S."/>
            <person name="Cochrane G."/>
            <person name="Meng A."/>
            <person name="Brown T."/>
            <person name="Cohen L."/>
        </authorList>
    </citation>
    <scope>NUCLEOTIDE SEQUENCE</scope>
    <source>
        <strain evidence="14">308</strain>
    </source>
</reference>
<feature type="active site" description="Glycyl thioester intermediate" evidence="10">
    <location>
        <position position="290"/>
    </location>
</feature>
<sequence length="507" mass="54799">MTDDEIVTESNPVFSSSSTDQHVAELATASPSPRDNPTTAPTAIASTPTLKRPRIDLNLNLNQSRTLVLSPTATMSGGIRAQRHGTLRSTILRRPSPFASETGSLPMGVFDPSSASASLSFAKVLVVGAGGLGCETLKNLALSGLRDVHVIDMDTIDVTNLNRQFLFRPADVGAGKAETAAAFVRQRVPTCAVTAHRGRIQDKPREFYAQFDAVVSGLDNVEARRWLNATVVGLAEGDEDGDPDPATVVPIVDGGTEGLAGQSRLILPRITSCYECALDSFPPARRFPLCTIAQTPRNAEHCVSYAMMVQWPEARPEDVLDGDDPEHVRWLYEQALERAQKYRIEGVTYAHTLGVVKNIIPAVASSNAIVSASCANEVVKLLTFASQSLNNWMSYAGGDGVYGRTFVYAMKETCPVSTATKRTTKVDPQSTLREFLETMKGGELRLHDPSVVGNENTLYMRNPKALEATTRPNLDKRMDALVENGEHLSITDPILASGSLTIVVLFT</sequence>
<dbReference type="Gene3D" id="3.10.290.20">
    <property type="entry name" value="Ubiquitin-like 2 activating enzyme e1b. Chain: B, domain 3"/>
    <property type="match status" value="1"/>
</dbReference>
<dbReference type="Pfam" id="PF08825">
    <property type="entry name" value="E2_bind"/>
    <property type="match status" value="1"/>
</dbReference>
<evidence type="ECO:0000256" key="10">
    <source>
        <dbReference type="PROSITE-ProRule" id="PRU10132"/>
    </source>
</evidence>
<gene>
    <name evidence="14" type="ORF">CHYS00102_LOCUS13889</name>
</gene>
<dbReference type="GO" id="GO:0005524">
    <property type="term" value="F:ATP binding"/>
    <property type="evidence" value="ECO:0007669"/>
    <property type="project" value="UniProtKB-UniRule"/>
</dbReference>
<dbReference type="InterPro" id="IPR023318">
    <property type="entry name" value="Ub_act_enz_dom_a_sf"/>
</dbReference>
<keyword evidence="4 11" id="KW-0436">Ligase</keyword>
<evidence type="ECO:0000313" key="14">
    <source>
        <dbReference type="EMBL" id="CAD8886691.1"/>
    </source>
</evidence>
<feature type="compositionally biased region" description="Low complexity" evidence="12">
    <location>
        <begin position="37"/>
        <end position="49"/>
    </location>
</feature>
<evidence type="ECO:0000256" key="1">
    <source>
        <dbReference type="ARBA" id="ARBA00005032"/>
    </source>
</evidence>
<dbReference type="PROSITE" id="PS00865">
    <property type="entry name" value="UBIQUITIN_ACTIVAT_2"/>
    <property type="match status" value="1"/>
</dbReference>
<dbReference type="InterPro" id="IPR000594">
    <property type="entry name" value="ThiF_NAD_FAD-bd"/>
</dbReference>
<keyword evidence="7 11" id="KW-0067">ATP-binding</keyword>
<dbReference type="EMBL" id="HBFR01019182">
    <property type="protein sequence ID" value="CAD8886691.1"/>
    <property type="molecule type" value="Transcribed_RNA"/>
</dbReference>
<dbReference type="GO" id="GO:0005634">
    <property type="term" value="C:nucleus"/>
    <property type="evidence" value="ECO:0007669"/>
    <property type="project" value="TreeGrafter"/>
</dbReference>
<dbReference type="GO" id="GO:0019781">
    <property type="term" value="F:NEDD8 activating enzyme activity"/>
    <property type="evidence" value="ECO:0007669"/>
    <property type="project" value="UniProtKB-UniRule"/>
</dbReference>
<dbReference type="Pfam" id="PF00899">
    <property type="entry name" value="ThiF"/>
    <property type="match status" value="1"/>
</dbReference>
<dbReference type="InterPro" id="IPR035985">
    <property type="entry name" value="Ubiquitin-activating_enz"/>
</dbReference>
<dbReference type="InterPro" id="IPR033127">
    <property type="entry name" value="UBQ-activ_enz_E1_Cys_AS"/>
</dbReference>
<dbReference type="GO" id="GO:0005737">
    <property type="term" value="C:cytoplasm"/>
    <property type="evidence" value="ECO:0007669"/>
    <property type="project" value="TreeGrafter"/>
</dbReference>
<dbReference type="FunFam" id="1.10.10.520:FF:000001">
    <property type="entry name" value="NEDD8-activating enzyme E1 catalytic subunit"/>
    <property type="match status" value="1"/>
</dbReference>
<organism evidence="14">
    <name type="scientific">Corethron hystrix</name>
    <dbReference type="NCBI Taxonomy" id="216773"/>
    <lineage>
        <taxon>Eukaryota</taxon>
        <taxon>Sar</taxon>
        <taxon>Stramenopiles</taxon>
        <taxon>Ochrophyta</taxon>
        <taxon>Bacillariophyta</taxon>
        <taxon>Coscinodiscophyceae</taxon>
        <taxon>Corethrophycidae</taxon>
        <taxon>Corethrales</taxon>
        <taxon>Corethraceae</taxon>
        <taxon>Corethron</taxon>
    </lineage>
</organism>
<feature type="domain" description="E2 binding" evidence="13">
    <location>
        <begin position="424"/>
        <end position="507"/>
    </location>
</feature>
<dbReference type="Gene3D" id="3.40.50.720">
    <property type="entry name" value="NAD(P)-binding Rossmann-like Domain"/>
    <property type="match status" value="1"/>
</dbReference>
<feature type="region of interest" description="Disordered" evidence="12">
    <location>
        <begin position="1"/>
        <end position="49"/>
    </location>
</feature>
<evidence type="ECO:0000256" key="5">
    <source>
        <dbReference type="ARBA" id="ARBA00022741"/>
    </source>
</evidence>
<evidence type="ECO:0000256" key="6">
    <source>
        <dbReference type="ARBA" id="ARBA00022786"/>
    </source>
</evidence>
<dbReference type="InterPro" id="IPR045886">
    <property type="entry name" value="ThiF/MoeB/HesA"/>
</dbReference>
<accession>A0A7S1FS63</accession>
<keyword evidence="5 11" id="KW-0547">Nucleotide-binding</keyword>
<dbReference type="PANTHER" id="PTHR10953:SF6">
    <property type="entry name" value="NEDD8-ACTIVATING ENZYME E1 CATALYTIC SUBUNIT"/>
    <property type="match status" value="1"/>
</dbReference>
<comment type="function">
    <text evidence="11">Catalytic subunit of the dimeric E1 enzyme, which activates NEDD8.</text>
</comment>
<comment type="pathway">
    <text evidence="1 11">Protein modification; protein neddylation.</text>
</comment>
<dbReference type="AlphaFoldDB" id="A0A7S1FS63"/>
<protein>
    <recommendedName>
        <fullName evidence="3 11">NEDD8-activating enzyme E1 catalytic subunit</fullName>
        <ecNumber evidence="8 11">6.2.1.64</ecNumber>
    </recommendedName>
</protein>
<dbReference type="GO" id="GO:0045116">
    <property type="term" value="P:protein neddylation"/>
    <property type="evidence" value="ECO:0007669"/>
    <property type="project" value="UniProtKB-UniRule"/>
</dbReference>
<dbReference type="SMART" id="SM01181">
    <property type="entry name" value="E2_bind"/>
    <property type="match status" value="1"/>
</dbReference>
<proteinExistence type="inferred from homology"/>
<dbReference type="SUPFAM" id="SSF69572">
    <property type="entry name" value="Activating enzymes of the ubiquitin-like proteins"/>
    <property type="match status" value="1"/>
</dbReference>
<dbReference type="PANTHER" id="PTHR10953">
    <property type="entry name" value="UBIQUITIN-ACTIVATING ENZYME E1"/>
    <property type="match status" value="1"/>
</dbReference>
<dbReference type="FunFam" id="3.50.50.80:FF:000002">
    <property type="entry name" value="SUMO-activating enzyme subunit 2"/>
    <property type="match status" value="1"/>
</dbReference>
<comment type="catalytic activity">
    <reaction evidence="9 11">
        <text>ATP + [NEDD8 protein] + [E1 NEDD8-activating enzyme]-L-cysteine = AMP + diphosphate + [E1 NEDD8-activating enzyme]-S-[NEDD8 protein]-yl-L-cysteine.</text>
        <dbReference type="EC" id="6.2.1.64"/>
    </reaction>
</comment>
<evidence type="ECO:0000259" key="13">
    <source>
        <dbReference type="SMART" id="SM01181"/>
    </source>
</evidence>
<keyword evidence="6 11" id="KW-0833">Ubl conjugation pathway</keyword>
<evidence type="ECO:0000256" key="11">
    <source>
        <dbReference type="RuleBase" id="RU368009"/>
    </source>
</evidence>
<evidence type="ECO:0000256" key="4">
    <source>
        <dbReference type="ARBA" id="ARBA00022598"/>
    </source>
</evidence>
<evidence type="ECO:0000256" key="8">
    <source>
        <dbReference type="ARBA" id="ARBA00023624"/>
    </source>
</evidence>
<dbReference type="UniPathway" id="UPA00885"/>